<dbReference type="GeneID" id="20318711"/>
<sequence length="61" mass="6516">MTQNAKLADEPVVDSGARYHACEPSQDEIAARRSKPMMLIGLPSIEDRAATRALHGHSSAG</sequence>
<dbReference type="EMBL" id="KL596693">
    <property type="protein sequence ID" value="KER28744.1"/>
    <property type="molecule type" value="Genomic_DNA"/>
</dbReference>
<protein>
    <submittedName>
        <fullName evidence="1">Uncharacterized protein</fullName>
    </submittedName>
</protein>
<keyword evidence="2" id="KW-1185">Reference proteome</keyword>
<dbReference type="AlphaFoldDB" id="A0A075AGI2"/>
<name>A0A075AGI2_OPIVI</name>
<evidence type="ECO:0000313" key="2">
    <source>
        <dbReference type="Proteomes" id="UP000054324"/>
    </source>
</evidence>
<accession>A0A075AGI2</accession>
<reference evidence="1 2" key="1">
    <citation type="submission" date="2013-11" db="EMBL/GenBank/DDBJ databases">
        <title>Opisthorchis viverrini - life in the bile duct.</title>
        <authorList>
            <person name="Young N.D."/>
            <person name="Nagarajan N."/>
            <person name="Lin S.J."/>
            <person name="Korhonen P.K."/>
            <person name="Jex A.R."/>
            <person name="Hall R.S."/>
            <person name="Safavi-Hemami H."/>
            <person name="Kaewkong W."/>
            <person name="Bertrand D."/>
            <person name="Gao S."/>
            <person name="Seet Q."/>
            <person name="Wongkham S."/>
            <person name="Teh B.T."/>
            <person name="Wongkham C."/>
            <person name="Intapan P.M."/>
            <person name="Maleewong W."/>
            <person name="Yang X."/>
            <person name="Hu M."/>
            <person name="Wang Z."/>
            <person name="Hofmann A."/>
            <person name="Sternberg P.W."/>
            <person name="Tan P."/>
            <person name="Wang J."/>
            <person name="Gasser R.B."/>
        </authorList>
    </citation>
    <scope>NUCLEOTIDE SEQUENCE [LARGE SCALE GENOMIC DNA]</scope>
</reference>
<gene>
    <name evidence="1" type="ORF">T265_04529</name>
</gene>
<dbReference type="Proteomes" id="UP000054324">
    <property type="component" value="Unassembled WGS sequence"/>
</dbReference>
<organism evidence="1 2">
    <name type="scientific">Opisthorchis viverrini</name>
    <name type="common">Southeast Asian liver fluke</name>
    <dbReference type="NCBI Taxonomy" id="6198"/>
    <lineage>
        <taxon>Eukaryota</taxon>
        <taxon>Metazoa</taxon>
        <taxon>Spiralia</taxon>
        <taxon>Lophotrochozoa</taxon>
        <taxon>Platyhelminthes</taxon>
        <taxon>Trematoda</taxon>
        <taxon>Digenea</taxon>
        <taxon>Opisthorchiida</taxon>
        <taxon>Opisthorchiata</taxon>
        <taxon>Opisthorchiidae</taxon>
        <taxon>Opisthorchis</taxon>
    </lineage>
</organism>
<dbReference type="CTD" id="20318711"/>
<dbReference type="RefSeq" id="XP_009167548.1">
    <property type="nucleotide sequence ID" value="XM_009169284.1"/>
</dbReference>
<proteinExistence type="predicted"/>
<evidence type="ECO:0000313" key="1">
    <source>
        <dbReference type="EMBL" id="KER28744.1"/>
    </source>
</evidence>
<dbReference type="KEGG" id="ovi:T265_04529"/>